<dbReference type="InParanoid" id="D8QU23"/>
<evidence type="ECO:0000313" key="10">
    <source>
        <dbReference type="Proteomes" id="UP000001514"/>
    </source>
</evidence>
<dbReference type="GO" id="GO:0006508">
    <property type="term" value="P:proteolysis"/>
    <property type="evidence" value="ECO:0007669"/>
    <property type="project" value="UniProtKB-KW"/>
</dbReference>
<feature type="signal peptide" evidence="8">
    <location>
        <begin position="1"/>
        <end position="23"/>
    </location>
</feature>
<dbReference type="FunCoup" id="D8QU23">
    <property type="interactions" value="9"/>
</dbReference>
<dbReference type="KEGG" id="smo:SELMODRAFT_78639"/>
<dbReference type="SUPFAM" id="SSF53474">
    <property type="entry name" value="alpha/beta-Hydrolases"/>
    <property type="match status" value="1"/>
</dbReference>
<organism evidence="10">
    <name type="scientific">Selaginella moellendorffii</name>
    <name type="common">Spikemoss</name>
    <dbReference type="NCBI Taxonomy" id="88036"/>
    <lineage>
        <taxon>Eukaryota</taxon>
        <taxon>Viridiplantae</taxon>
        <taxon>Streptophyta</taxon>
        <taxon>Embryophyta</taxon>
        <taxon>Tracheophyta</taxon>
        <taxon>Lycopodiopsida</taxon>
        <taxon>Selaginellales</taxon>
        <taxon>Selaginellaceae</taxon>
        <taxon>Selaginella</taxon>
    </lineage>
</organism>
<reference evidence="9 10" key="1">
    <citation type="journal article" date="2011" name="Science">
        <title>The Selaginella genome identifies genetic changes associated with the evolution of vascular plants.</title>
        <authorList>
            <person name="Banks J.A."/>
            <person name="Nishiyama T."/>
            <person name="Hasebe M."/>
            <person name="Bowman J.L."/>
            <person name="Gribskov M."/>
            <person name="dePamphilis C."/>
            <person name="Albert V.A."/>
            <person name="Aono N."/>
            <person name="Aoyama T."/>
            <person name="Ambrose B.A."/>
            <person name="Ashton N.W."/>
            <person name="Axtell M.J."/>
            <person name="Barker E."/>
            <person name="Barker M.S."/>
            <person name="Bennetzen J.L."/>
            <person name="Bonawitz N.D."/>
            <person name="Chapple C."/>
            <person name="Cheng C."/>
            <person name="Correa L.G."/>
            <person name="Dacre M."/>
            <person name="DeBarry J."/>
            <person name="Dreyer I."/>
            <person name="Elias M."/>
            <person name="Engstrom E.M."/>
            <person name="Estelle M."/>
            <person name="Feng L."/>
            <person name="Finet C."/>
            <person name="Floyd S.K."/>
            <person name="Frommer W.B."/>
            <person name="Fujita T."/>
            <person name="Gramzow L."/>
            <person name="Gutensohn M."/>
            <person name="Harholt J."/>
            <person name="Hattori M."/>
            <person name="Heyl A."/>
            <person name="Hirai T."/>
            <person name="Hiwatashi Y."/>
            <person name="Ishikawa M."/>
            <person name="Iwata M."/>
            <person name="Karol K.G."/>
            <person name="Koehler B."/>
            <person name="Kolukisaoglu U."/>
            <person name="Kubo M."/>
            <person name="Kurata T."/>
            <person name="Lalonde S."/>
            <person name="Li K."/>
            <person name="Li Y."/>
            <person name="Litt A."/>
            <person name="Lyons E."/>
            <person name="Manning G."/>
            <person name="Maruyama T."/>
            <person name="Michael T.P."/>
            <person name="Mikami K."/>
            <person name="Miyazaki S."/>
            <person name="Morinaga S."/>
            <person name="Murata T."/>
            <person name="Mueller-Roeber B."/>
            <person name="Nelson D.R."/>
            <person name="Obara M."/>
            <person name="Oguri Y."/>
            <person name="Olmstead R.G."/>
            <person name="Onodera N."/>
            <person name="Petersen B.L."/>
            <person name="Pils B."/>
            <person name="Prigge M."/>
            <person name="Rensing S.A."/>
            <person name="Riano-Pachon D.M."/>
            <person name="Roberts A.W."/>
            <person name="Sato Y."/>
            <person name="Scheller H.V."/>
            <person name="Schulz B."/>
            <person name="Schulz C."/>
            <person name="Shakirov E.V."/>
            <person name="Shibagaki N."/>
            <person name="Shinohara N."/>
            <person name="Shippen D.E."/>
            <person name="Soerensen I."/>
            <person name="Sotooka R."/>
            <person name="Sugimoto N."/>
            <person name="Sugita M."/>
            <person name="Sumikawa N."/>
            <person name="Tanurdzic M."/>
            <person name="Theissen G."/>
            <person name="Ulvskov P."/>
            <person name="Wakazuki S."/>
            <person name="Weng J.K."/>
            <person name="Willats W.W."/>
            <person name="Wipf D."/>
            <person name="Wolf P.G."/>
            <person name="Yang L."/>
            <person name="Zimmer A.D."/>
            <person name="Zhu Q."/>
            <person name="Mitros T."/>
            <person name="Hellsten U."/>
            <person name="Loque D."/>
            <person name="Otillar R."/>
            <person name="Salamov A."/>
            <person name="Schmutz J."/>
            <person name="Shapiro H."/>
            <person name="Lindquist E."/>
            <person name="Lucas S."/>
            <person name="Rokhsar D."/>
            <person name="Grigoriev I.V."/>
        </authorList>
    </citation>
    <scope>NUCLEOTIDE SEQUENCE [LARGE SCALE GENOMIC DNA]</scope>
</reference>
<evidence type="ECO:0000256" key="5">
    <source>
        <dbReference type="ARBA" id="ARBA00022801"/>
    </source>
</evidence>
<gene>
    <name evidence="9" type="primary">SCPLb1-2</name>
    <name evidence="9" type="ORF">SELMODRAFT_78639</name>
</gene>
<dbReference type="FunFam" id="3.40.50.11320:FF:000002">
    <property type="entry name" value="Carboxypeptidase"/>
    <property type="match status" value="1"/>
</dbReference>
<dbReference type="Gene3D" id="3.40.50.1820">
    <property type="entry name" value="alpha/beta hydrolase"/>
    <property type="match status" value="1"/>
</dbReference>
<dbReference type="Gene3D" id="6.10.250.940">
    <property type="match status" value="1"/>
</dbReference>
<evidence type="ECO:0000313" key="9">
    <source>
        <dbReference type="EMBL" id="EFJ36223.1"/>
    </source>
</evidence>
<dbReference type="PROSITE" id="PS00560">
    <property type="entry name" value="CARBOXYPEPT_SER_HIS"/>
    <property type="match status" value="1"/>
</dbReference>
<dbReference type="Gene3D" id="3.40.50.11320">
    <property type="match status" value="1"/>
</dbReference>
<dbReference type="Gramene" id="EFJ36223">
    <property type="protein sequence ID" value="EFJ36223"/>
    <property type="gene ID" value="SELMODRAFT_78639"/>
</dbReference>
<dbReference type="PANTHER" id="PTHR11802">
    <property type="entry name" value="SERINE PROTEASE FAMILY S10 SERINE CARBOXYPEPTIDASE"/>
    <property type="match status" value="1"/>
</dbReference>
<dbReference type="EMBL" id="GL377567">
    <property type="protein sequence ID" value="EFJ36223.1"/>
    <property type="molecule type" value="Genomic_DNA"/>
</dbReference>
<proteinExistence type="inferred from homology"/>
<dbReference type="InterPro" id="IPR029058">
    <property type="entry name" value="AB_hydrolase_fold"/>
</dbReference>
<dbReference type="Pfam" id="PF00450">
    <property type="entry name" value="Peptidase_S10"/>
    <property type="match status" value="1"/>
</dbReference>
<dbReference type="GO" id="GO:0004185">
    <property type="term" value="F:serine-type carboxypeptidase activity"/>
    <property type="evidence" value="ECO:0000318"/>
    <property type="project" value="GO_Central"/>
</dbReference>
<keyword evidence="10" id="KW-1185">Reference proteome</keyword>
<dbReference type="Proteomes" id="UP000001514">
    <property type="component" value="Unassembled WGS sequence"/>
</dbReference>
<sequence>MTLHLLLLLLHSILILVLTSSSAIDPAQELDWEAAQRRDRVERLPGQPKTPPLRQFSGYIPVSRDGRRALFYWLTESTARSPHSKPLVLWLNGGPGCSSLAYGAVEEIGPFRIKANATGLYSNPYAWNKGKQNAATSFFLANLLFLESPAGVGYSYSNTTTDTDAFGDTRTAEDAYSFLLKWFQRFPQYKSREFYILGESYAGHYVPQLAKLVHDGNKAASKTIINLKGFMVGNAVTDWYYDNLGIVDYYWTHALISDETYTTMKRHCKFTSVELSSECQRIMDYASNQEIGNVDLHSIYTPVCLEATWSSSTGRKSSRTTPHWNPTGFDPCTPSYAEKYFNRLDVQRALHANGTPNNVPHPWTPCNYGILENWHDKAFSVLPIYKELIKAGLRIWVYSGDEDAMVPVTGTRYWIRSLKLPIVTRWYPWYYMDQVAGWSQTYKGLTFATVRGAGHEVPVLQPDRSLSLLEHYLRGKPLPKR</sequence>
<protein>
    <recommendedName>
        <fullName evidence="8">Carboxypeptidase</fullName>
        <ecNumber evidence="8">3.4.16.-</ecNumber>
    </recommendedName>
</protein>
<keyword evidence="8" id="KW-0645">Protease</keyword>
<evidence type="ECO:0000256" key="6">
    <source>
        <dbReference type="ARBA" id="ARBA00023157"/>
    </source>
</evidence>
<evidence type="ECO:0000256" key="1">
    <source>
        <dbReference type="ARBA" id="ARBA00009431"/>
    </source>
</evidence>
<evidence type="ECO:0000256" key="7">
    <source>
        <dbReference type="ARBA" id="ARBA00023180"/>
    </source>
</evidence>
<name>D8QU23_SELML</name>
<feature type="chain" id="PRO_5005127250" description="Carboxypeptidase" evidence="8">
    <location>
        <begin position="24"/>
        <end position="481"/>
    </location>
</feature>
<evidence type="ECO:0000256" key="3">
    <source>
        <dbReference type="ARBA" id="ARBA00022645"/>
    </source>
</evidence>
<dbReference type="InterPro" id="IPR001563">
    <property type="entry name" value="Peptidase_S10"/>
</dbReference>
<dbReference type="FunFam" id="3.40.50.1820:FF:000013">
    <property type="entry name" value="Carboxypeptidase"/>
    <property type="match status" value="1"/>
</dbReference>
<dbReference type="PRINTS" id="PR00724">
    <property type="entry name" value="CRBOXYPTASEC"/>
</dbReference>
<keyword evidence="6" id="KW-1015">Disulfide bond</keyword>
<keyword evidence="7" id="KW-0325">Glycoprotein</keyword>
<dbReference type="InterPro" id="IPR033124">
    <property type="entry name" value="Ser_caboxypep_his_AS"/>
</dbReference>
<accession>D8QU23</accession>
<evidence type="ECO:0000256" key="8">
    <source>
        <dbReference type="RuleBase" id="RU361156"/>
    </source>
</evidence>
<dbReference type="PROSITE" id="PS00131">
    <property type="entry name" value="CARBOXYPEPT_SER_SER"/>
    <property type="match status" value="1"/>
</dbReference>
<keyword evidence="4 8" id="KW-0732">Signal</keyword>
<dbReference type="OMA" id="THIPYNW"/>
<keyword evidence="2" id="KW-0964">Secreted</keyword>
<keyword evidence="3 8" id="KW-0121">Carboxypeptidase</keyword>
<comment type="similarity">
    <text evidence="1 8">Belongs to the peptidase S10 family.</text>
</comment>
<dbReference type="MEROPS" id="S10.005"/>
<evidence type="ECO:0000256" key="2">
    <source>
        <dbReference type="ARBA" id="ARBA00022525"/>
    </source>
</evidence>
<dbReference type="AlphaFoldDB" id="D8QU23"/>
<evidence type="ECO:0000256" key="4">
    <source>
        <dbReference type="ARBA" id="ARBA00022729"/>
    </source>
</evidence>
<keyword evidence="5 8" id="KW-0378">Hydrolase</keyword>
<dbReference type="InterPro" id="IPR018202">
    <property type="entry name" value="Ser_caboxypep_ser_AS"/>
</dbReference>
<dbReference type="eggNOG" id="KOG1282">
    <property type="taxonomic scope" value="Eukaryota"/>
</dbReference>
<dbReference type="PANTHER" id="PTHR11802:SF25">
    <property type="entry name" value="SERINE CARBOXYPEPTIDASE 24"/>
    <property type="match status" value="1"/>
</dbReference>
<dbReference type="EC" id="3.4.16.-" evidence="8"/>
<dbReference type="HOGENOM" id="CLU_008523_13_0_1"/>